<dbReference type="Pfam" id="PF01553">
    <property type="entry name" value="Acyltransferase"/>
    <property type="match status" value="1"/>
</dbReference>
<dbReference type="Proteomes" id="UP000229315">
    <property type="component" value="Unassembled WGS sequence"/>
</dbReference>
<dbReference type="PANTHER" id="PTHR10434">
    <property type="entry name" value="1-ACYL-SN-GLYCEROL-3-PHOSPHATE ACYLTRANSFERASE"/>
    <property type="match status" value="1"/>
</dbReference>
<dbReference type="AlphaFoldDB" id="A0A2H0UI98"/>
<dbReference type="EMBL" id="PFBH01000001">
    <property type="protein sequence ID" value="PIR85515.1"/>
    <property type="molecule type" value="Genomic_DNA"/>
</dbReference>
<proteinExistence type="predicted"/>
<feature type="domain" description="Phospholipid/glycerol acyltransferase" evidence="3">
    <location>
        <begin position="45"/>
        <end position="168"/>
    </location>
</feature>
<keyword evidence="2" id="KW-0012">Acyltransferase</keyword>
<evidence type="ECO:0000256" key="2">
    <source>
        <dbReference type="ARBA" id="ARBA00023315"/>
    </source>
</evidence>
<dbReference type="GO" id="GO:0006654">
    <property type="term" value="P:phosphatidic acid biosynthetic process"/>
    <property type="evidence" value="ECO:0007669"/>
    <property type="project" value="TreeGrafter"/>
</dbReference>
<reference evidence="5" key="1">
    <citation type="submission" date="2017-09" db="EMBL/GenBank/DDBJ databases">
        <title>Depth-based differentiation of microbial function through sediment-hosted aquifers and enrichment of novel symbionts in the deep terrestrial subsurface.</title>
        <authorList>
            <person name="Probst A.J."/>
            <person name="Ladd B."/>
            <person name="Jarett J.K."/>
            <person name="Geller-Mcgrath D.E."/>
            <person name="Sieber C.M.K."/>
            <person name="Emerson J.B."/>
            <person name="Anantharaman K."/>
            <person name="Thomas B.C."/>
            <person name="Malmstrom R."/>
            <person name="Stieglmeier M."/>
            <person name="Klingl A."/>
            <person name="Woyke T."/>
            <person name="Ryan C.M."/>
            <person name="Banfield J.F."/>
        </authorList>
    </citation>
    <scope>NUCLEOTIDE SEQUENCE [LARGE SCALE GENOMIC DNA]</scope>
</reference>
<dbReference type="SUPFAM" id="SSF69593">
    <property type="entry name" value="Glycerol-3-phosphate (1)-acyltransferase"/>
    <property type="match status" value="1"/>
</dbReference>
<dbReference type="PANTHER" id="PTHR10434:SF40">
    <property type="entry name" value="1-ACYL-SN-GLYCEROL-3-PHOSPHATE ACYLTRANSFERASE"/>
    <property type="match status" value="1"/>
</dbReference>
<evidence type="ECO:0000256" key="1">
    <source>
        <dbReference type="ARBA" id="ARBA00022679"/>
    </source>
</evidence>
<dbReference type="InterPro" id="IPR002123">
    <property type="entry name" value="Plipid/glycerol_acylTrfase"/>
</dbReference>
<evidence type="ECO:0000313" key="4">
    <source>
        <dbReference type="EMBL" id="PIR85515.1"/>
    </source>
</evidence>
<accession>A0A2H0UI98</accession>
<comment type="caution">
    <text evidence="4">The sequence shown here is derived from an EMBL/GenBank/DDBJ whole genome shotgun (WGS) entry which is preliminary data.</text>
</comment>
<dbReference type="CDD" id="cd07989">
    <property type="entry name" value="LPLAT_AGPAT-like"/>
    <property type="match status" value="1"/>
</dbReference>
<dbReference type="GO" id="GO:0003841">
    <property type="term" value="F:1-acylglycerol-3-phosphate O-acyltransferase activity"/>
    <property type="evidence" value="ECO:0007669"/>
    <property type="project" value="TreeGrafter"/>
</dbReference>
<organism evidence="4 5">
    <name type="scientific">Candidatus Kaiserbacteria bacterium CG10_big_fil_rev_8_21_14_0_10_45_20</name>
    <dbReference type="NCBI Taxonomy" id="1974607"/>
    <lineage>
        <taxon>Bacteria</taxon>
        <taxon>Candidatus Kaiseribacteriota</taxon>
    </lineage>
</organism>
<dbReference type="SMART" id="SM00563">
    <property type="entry name" value="PlsC"/>
    <property type="match status" value="1"/>
</dbReference>
<evidence type="ECO:0000313" key="5">
    <source>
        <dbReference type="Proteomes" id="UP000229315"/>
    </source>
</evidence>
<protein>
    <recommendedName>
        <fullName evidence="3">Phospholipid/glycerol acyltransferase domain-containing protein</fullName>
    </recommendedName>
</protein>
<sequence length="230" mass="26500">MRRYRIMPFLLQGTLWWLVTKPIFHIFTKFNVQGYEHLKKLPPSIIFAPNHSHAVDAVLIPLALPLWSRFSPVFYVTREGIRYEGWKKFLFTFFNLKHIGAYPISHDKKNYALSLKTHEVIIKEMGSMCIFPEGGTTKDGLIRQAKGGVGYLASTTAAPVIPILITGTFKLSFKHFLLRKNTITIRFFPPLYLKEDFTLKGDELVTHYRNFGEKVLNVLREAKSEPVVSI</sequence>
<evidence type="ECO:0000259" key="3">
    <source>
        <dbReference type="SMART" id="SM00563"/>
    </source>
</evidence>
<name>A0A2H0UI98_9BACT</name>
<keyword evidence="1" id="KW-0808">Transferase</keyword>
<gene>
    <name evidence="4" type="ORF">COU15_00260</name>
</gene>